<sequence length="74" mass="8265">MTVDRFLIRGVGSLDMPLRVLDLMSLQGATVYRAVIDKEGDDYCVLVEACAQRPQLMVEKIRGMILVSSVEHVL</sequence>
<dbReference type="AlphaFoldDB" id="A0A7G6VZS3"/>
<reference evidence="1 2" key="1">
    <citation type="submission" date="2020-08" db="EMBL/GenBank/DDBJ databases">
        <authorList>
            <person name="Liu G."/>
            <person name="Sun C."/>
        </authorList>
    </citation>
    <scope>NUCLEOTIDE SEQUENCE [LARGE SCALE GENOMIC DNA]</scope>
    <source>
        <strain evidence="1 2">OT19</strain>
        <plasmid evidence="1 2">plas1</plasmid>
    </source>
</reference>
<name>A0A7G6VZS3_9SPHN</name>
<organism evidence="1 2">
    <name type="scientific">Croceicoccus marinus</name>
    <dbReference type="NCBI Taxonomy" id="450378"/>
    <lineage>
        <taxon>Bacteria</taxon>
        <taxon>Pseudomonadati</taxon>
        <taxon>Pseudomonadota</taxon>
        <taxon>Alphaproteobacteria</taxon>
        <taxon>Sphingomonadales</taxon>
        <taxon>Erythrobacteraceae</taxon>
        <taxon>Croceicoccus</taxon>
    </lineage>
</organism>
<proteinExistence type="predicted"/>
<dbReference type="Proteomes" id="UP000515297">
    <property type="component" value="Plasmid plas1"/>
</dbReference>
<evidence type="ECO:0000313" key="1">
    <source>
        <dbReference type="EMBL" id="QNE07238.1"/>
    </source>
</evidence>
<geneLocation type="plasmid" evidence="1 2">
    <name>plas1</name>
</geneLocation>
<evidence type="ECO:0000313" key="2">
    <source>
        <dbReference type="Proteomes" id="UP000515297"/>
    </source>
</evidence>
<keyword evidence="1" id="KW-0614">Plasmid</keyword>
<accession>A0A7G6VZS3</accession>
<protein>
    <recommendedName>
        <fullName evidence="3">Acetolactate synthase</fullName>
    </recommendedName>
</protein>
<gene>
    <name evidence="1" type="ORF">H4O24_15065</name>
</gene>
<dbReference type="RefSeq" id="WP_185885959.1">
    <property type="nucleotide sequence ID" value="NZ_CP060053.1"/>
</dbReference>
<dbReference type="EMBL" id="CP060053">
    <property type="protein sequence ID" value="QNE07238.1"/>
    <property type="molecule type" value="Genomic_DNA"/>
</dbReference>
<evidence type="ECO:0008006" key="3">
    <source>
        <dbReference type="Google" id="ProtNLM"/>
    </source>
</evidence>